<name>A0A5J5CSQ9_9PERO</name>
<keyword evidence="3" id="KW-1185">Reference proteome</keyword>
<feature type="region of interest" description="Disordered" evidence="1">
    <location>
        <begin position="15"/>
        <end position="53"/>
    </location>
</feature>
<dbReference type="Proteomes" id="UP000327493">
    <property type="component" value="Chromosome 17"/>
</dbReference>
<sequence>MCSFGPPSATSITPHLHLYSRPLPSPPTNTSPKFGLPGSSVSPCKDGGQGRRVTLPGRQRELALTQRLLLLYLDKYNSDSSSQAQTVFCSASSCWACGHRNAVTSPRRDQFTVNGKEIVPLPNLLSLHSAGCLSG</sequence>
<evidence type="ECO:0000256" key="1">
    <source>
        <dbReference type="SAM" id="MobiDB-lite"/>
    </source>
</evidence>
<accession>A0A5J5CSQ9</accession>
<reference evidence="2 3" key="1">
    <citation type="submission" date="2019-08" db="EMBL/GenBank/DDBJ databases">
        <title>A chromosome-level genome assembly, high-density linkage maps, and genome scans reveal the genomic architecture of hybrid incompatibilities underlying speciation via character displacement in darters (Percidae: Etheostominae).</title>
        <authorList>
            <person name="Moran R.L."/>
            <person name="Catchen J.M."/>
            <person name="Fuller R.C."/>
        </authorList>
    </citation>
    <scope>NUCLEOTIDE SEQUENCE [LARGE SCALE GENOMIC DNA]</scope>
    <source>
        <strain evidence="2">EspeVRDwgs_2016</strain>
        <tissue evidence="2">Muscle</tissue>
    </source>
</reference>
<dbReference type="AlphaFoldDB" id="A0A5J5CSQ9"/>
<gene>
    <name evidence="2" type="ORF">FQN60_014678</name>
</gene>
<dbReference type="EMBL" id="VOFY01000017">
    <property type="protein sequence ID" value="KAA8583470.1"/>
    <property type="molecule type" value="Genomic_DNA"/>
</dbReference>
<evidence type="ECO:0000313" key="2">
    <source>
        <dbReference type="EMBL" id="KAA8583470.1"/>
    </source>
</evidence>
<organism evidence="2 3">
    <name type="scientific">Etheostoma spectabile</name>
    <name type="common">orangethroat darter</name>
    <dbReference type="NCBI Taxonomy" id="54343"/>
    <lineage>
        <taxon>Eukaryota</taxon>
        <taxon>Metazoa</taxon>
        <taxon>Chordata</taxon>
        <taxon>Craniata</taxon>
        <taxon>Vertebrata</taxon>
        <taxon>Euteleostomi</taxon>
        <taxon>Actinopterygii</taxon>
        <taxon>Neopterygii</taxon>
        <taxon>Teleostei</taxon>
        <taxon>Neoteleostei</taxon>
        <taxon>Acanthomorphata</taxon>
        <taxon>Eupercaria</taxon>
        <taxon>Perciformes</taxon>
        <taxon>Percoidei</taxon>
        <taxon>Percidae</taxon>
        <taxon>Etheostomatinae</taxon>
        <taxon>Etheostoma</taxon>
    </lineage>
</organism>
<protein>
    <submittedName>
        <fullName evidence="2">Uncharacterized protein</fullName>
    </submittedName>
</protein>
<evidence type="ECO:0000313" key="3">
    <source>
        <dbReference type="Proteomes" id="UP000327493"/>
    </source>
</evidence>
<proteinExistence type="predicted"/>
<comment type="caution">
    <text evidence="2">The sequence shown here is derived from an EMBL/GenBank/DDBJ whole genome shotgun (WGS) entry which is preliminary data.</text>
</comment>